<gene>
    <name evidence="7" type="ORF">HZU72_15945</name>
</gene>
<evidence type="ECO:0000313" key="8">
    <source>
        <dbReference type="Proteomes" id="UP000520876"/>
    </source>
</evidence>
<feature type="transmembrane region" description="Helical" evidence="6">
    <location>
        <begin position="130"/>
        <end position="150"/>
    </location>
</feature>
<evidence type="ECO:0000256" key="6">
    <source>
        <dbReference type="SAM" id="Phobius"/>
    </source>
</evidence>
<keyword evidence="2" id="KW-1003">Cell membrane</keyword>
<evidence type="ECO:0000256" key="1">
    <source>
        <dbReference type="ARBA" id="ARBA00004651"/>
    </source>
</evidence>
<feature type="transmembrane region" description="Helical" evidence="6">
    <location>
        <begin position="87"/>
        <end position="110"/>
    </location>
</feature>
<feature type="transmembrane region" description="Helical" evidence="6">
    <location>
        <begin position="355"/>
        <end position="374"/>
    </location>
</feature>
<proteinExistence type="predicted"/>
<keyword evidence="8" id="KW-1185">Reference proteome</keyword>
<feature type="transmembrane region" description="Helical" evidence="6">
    <location>
        <begin position="386"/>
        <end position="405"/>
    </location>
</feature>
<dbReference type="GO" id="GO:0005886">
    <property type="term" value="C:plasma membrane"/>
    <property type="evidence" value="ECO:0007669"/>
    <property type="project" value="UniProtKB-SubCell"/>
</dbReference>
<dbReference type="PANTHER" id="PTHR42770">
    <property type="entry name" value="AMINO ACID TRANSPORTER-RELATED"/>
    <property type="match status" value="1"/>
</dbReference>
<feature type="transmembrane region" description="Helical" evidence="6">
    <location>
        <begin position="15"/>
        <end position="35"/>
    </location>
</feature>
<dbReference type="GO" id="GO:0022857">
    <property type="term" value="F:transmembrane transporter activity"/>
    <property type="evidence" value="ECO:0007669"/>
    <property type="project" value="InterPro"/>
</dbReference>
<feature type="transmembrane region" description="Helical" evidence="6">
    <location>
        <begin position="47"/>
        <end position="67"/>
    </location>
</feature>
<dbReference type="RefSeq" id="WP_180093801.1">
    <property type="nucleotide sequence ID" value="NZ_JACCGK010000013.1"/>
</dbReference>
<dbReference type="PANTHER" id="PTHR42770:SF11">
    <property type="entry name" value="INNER MEMBRANE TRANSPORT PROTEIN YBAT"/>
    <property type="match status" value="1"/>
</dbReference>
<evidence type="ECO:0000256" key="5">
    <source>
        <dbReference type="ARBA" id="ARBA00023136"/>
    </source>
</evidence>
<dbReference type="InterPro" id="IPR050367">
    <property type="entry name" value="APC_superfamily"/>
</dbReference>
<organism evidence="7 8">
    <name type="scientific">Vreelandella sedimenti</name>
    <dbReference type="NCBI Taxonomy" id="2729618"/>
    <lineage>
        <taxon>Bacteria</taxon>
        <taxon>Pseudomonadati</taxon>
        <taxon>Pseudomonadota</taxon>
        <taxon>Gammaproteobacteria</taxon>
        <taxon>Oceanospirillales</taxon>
        <taxon>Halomonadaceae</taxon>
        <taxon>Vreelandella</taxon>
    </lineage>
</organism>
<dbReference type="InterPro" id="IPR002293">
    <property type="entry name" value="AA/rel_permease1"/>
</dbReference>
<dbReference type="AlphaFoldDB" id="A0A7Z0NAG0"/>
<dbReference type="Proteomes" id="UP000520876">
    <property type="component" value="Unassembled WGS sequence"/>
</dbReference>
<comment type="caution">
    <text evidence="7">The sequence shown here is derived from an EMBL/GenBank/DDBJ whole genome shotgun (WGS) entry which is preliminary data.</text>
</comment>
<evidence type="ECO:0000256" key="3">
    <source>
        <dbReference type="ARBA" id="ARBA00022692"/>
    </source>
</evidence>
<keyword evidence="4 6" id="KW-1133">Transmembrane helix</keyword>
<feature type="transmembrane region" description="Helical" evidence="6">
    <location>
        <begin position="332"/>
        <end position="349"/>
    </location>
</feature>
<evidence type="ECO:0000256" key="2">
    <source>
        <dbReference type="ARBA" id="ARBA00022475"/>
    </source>
</evidence>
<name>A0A7Z0NAG0_9GAMM</name>
<comment type="subcellular location">
    <subcellularLocation>
        <location evidence="1">Cell membrane</location>
        <topology evidence="1">Multi-pass membrane protein</topology>
    </subcellularLocation>
</comment>
<sequence>MADQDRTPQYKENSLSLVGAVALGTGVMIGAGIFALTGQMAEMTGRLFPLAFLAAAVIVAFSAYSYVKISNTYPSAGGIGMYLQKAYGPTLPTAFHALLMYFSMVIAQSFLARTFGSYTLELFDLGDRSLFVPLLGVGLLLTAFLINLSANRLIEGVASVLGFIKIGGIVVFGIVGVFIADSLEMGSSSGSDAPTPTLAGFLGATALGILAFKGFTTITNSGSELKDPKRNVGKAITISIALCVVIYALVGFAVASNLSLPEIIETQDYSLAAAARPALGEAAVAFTVVLAMLATAGGIIASVFAVSRMLAMLTGMKLVPHRHFHMPGSVQKHTLVYTIVFGLVLTAFFDLSRIAALGIIFYLIMDIAIHWGVLRHLKESVGANPVIPSIAILLDAIVLIGFVWVKATSDPLVLIVASVVMATLLLGEWVFLSKRDTSNDSDHSHTH</sequence>
<reference evidence="7 8" key="1">
    <citation type="submission" date="2020-07" db="EMBL/GenBank/DDBJ databases">
        <title>Halomonas sp. QX-2 draft genome sequence.</title>
        <authorList>
            <person name="Qiu X."/>
        </authorList>
    </citation>
    <scope>NUCLEOTIDE SEQUENCE [LARGE SCALE GENOMIC DNA]</scope>
    <source>
        <strain evidence="7 8">QX-2</strain>
    </source>
</reference>
<dbReference type="PIRSF" id="PIRSF006060">
    <property type="entry name" value="AA_transporter"/>
    <property type="match status" value="1"/>
</dbReference>
<dbReference type="Gene3D" id="1.20.1740.10">
    <property type="entry name" value="Amino acid/polyamine transporter I"/>
    <property type="match status" value="1"/>
</dbReference>
<feature type="transmembrane region" description="Helical" evidence="6">
    <location>
        <begin position="198"/>
        <end position="215"/>
    </location>
</feature>
<keyword evidence="5 6" id="KW-0472">Membrane</keyword>
<feature type="transmembrane region" description="Helical" evidence="6">
    <location>
        <begin position="411"/>
        <end position="432"/>
    </location>
</feature>
<evidence type="ECO:0000256" key="4">
    <source>
        <dbReference type="ARBA" id="ARBA00022989"/>
    </source>
</evidence>
<feature type="transmembrane region" description="Helical" evidence="6">
    <location>
        <begin position="235"/>
        <end position="255"/>
    </location>
</feature>
<protein>
    <submittedName>
        <fullName evidence="7">APC family permease</fullName>
    </submittedName>
</protein>
<feature type="transmembrane region" description="Helical" evidence="6">
    <location>
        <begin position="157"/>
        <end position="178"/>
    </location>
</feature>
<dbReference type="EMBL" id="JACCGK010000013">
    <property type="protein sequence ID" value="NYT73906.1"/>
    <property type="molecule type" value="Genomic_DNA"/>
</dbReference>
<evidence type="ECO:0000313" key="7">
    <source>
        <dbReference type="EMBL" id="NYT73906.1"/>
    </source>
</evidence>
<dbReference type="Pfam" id="PF13520">
    <property type="entry name" value="AA_permease_2"/>
    <property type="match status" value="1"/>
</dbReference>
<feature type="transmembrane region" description="Helical" evidence="6">
    <location>
        <begin position="283"/>
        <end position="311"/>
    </location>
</feature>
<accession>A0A7Z0NAG0</accession>
<keyword evidence="3 6" id="KW-0812">Transmembrane</keyword>